<evidence type="ECO:0000256" key="13">
    <source>
        <dbReference type="ARBA" id="ARBA00043832"/>
    </source>
</evidence>
<evidence type="ECO:0000256" key="3">
    <source>
        <dbReference type="ARBA" id="ARBA00012976"/>
    </source>
</evidence>
<evidence type="ECO:0000256" key="11">
    <source>
        <dbReference type="ARBA" id="ARBA00043671"/>
    </source>
</evidence>
<comment type="catalytic activity">
    <reaction evidence="13">
        <text>(2R)-2,3-bisphosphoglycerate + H2O = (2R)-2-phosphoglycerate + phosphate</text>
        <dbReference type="Rhea" id="RHEA:27381"/>
        <dbReference type="ChEBI" id="CHEBI:15377"/>
        <dbReference type="ChEBI" id="CHEBI:43474"/>
        <dbReference type="ChEBI" id="CHEBI:58248"/>
        <dbReference type="ChEBI" id="CHEBI:58289"/>
        <dbReference type="EC" id="3.1.3.80"/>
    </reaction>
    <physiologicalReaction direction="left-to-right" evidence="13">
        <dbReference type="Rhea" id="RHEA:27382"/>
    </physiologicalReaction>
</comment>
<evidence type="ECO:0000256" key="2">
    <source>
        <dbReference type="ARBA" id="ARBA00008422"/>
    </source>
</evidence>
<reference evidence="15 16" key="1">
    <citation type="submission" date="2019-03" db="EMBL/GenBank/DDBJ databases">
        <title>Draft Genome Sequence of Duganella callidus sp. nov., a Novel Duganella Species Isolated from Cultivated Soil.</title>
        <authorList>
            <person name="Raths R."/>
            <person name="Peta V."/>
            <person name="Bucking H."/>
        </authorList>
    </citation>
    <scope>NUCLEOTIDE SEQUENCE [LARGE SCALE GENOMIC DNA]</scope>
    <source>
        <strain evidence="15 16">DN04</strain>
    </source>
</reference>
<dbReference type="PANTHER" id="PTHR20963:SF8">
    <property type="entry name" value="MULTIPLE INOSITOL POLYPHOSPHATE PHOSPHATASE 1"/>
    <property type="match status" value="1"/>
</dbReference>
<keyword evidence="7" id="KW-0378">Hydrolase</keyword>
<dbReference type="Pfam" id="PF00328">
    <property type="entry name" value="His_Phos_2"/>
    <property type="match status" value="1"/>
</dbReference>
<name>A0A4Y9S374_9BURK</name>
<comment type="catalytic activity">
    <reaction evidence="11">
        <text>1D-myo-inositol 1,2,4,5,6-pentakisphosphate + H2O = 1D-myo-inositol 1,2,5,6-tetrakisphosphate + phosphate</text>
        <dbReference type="Rhea" id="RHEA:77115"/>
        <dbReference type="ChEBI" id="CHEBI:15377"/>
        <dbReference type="ChEBI" id="CHEBI:43474"/>
        <dbReference type="ChEBI" id="CHEBI:57798"/>
        <dbReference type="ChEBI" id="CHEBI:195535"/>
        <dbReference type="EC" id="3.1.3.62"/>
    </reaction>
    <physiologicalReaction direction="left-to-right" evidence="11">
        <dbReference type="Rhea" id="RHEA:77116"/>
    </physiologicalReaction>
</comment>
<gene>
    <name evidence="15" type="ORF">E4L98_25590</name>
</gene>
<comment type="catalytic activity">
    <reaction evidence="12">
        <text>1D-myo-inositol hexakisphosphate + H2O = 1D-myo-inositol 1,2,4,5,6-pentakisphosphate + phosphate</text>
        <dbReference type="Rhea" id="RHEA:16989"/>
        <dbReference type="ChEBI" id="CHEBI:15377"/>
        <dbReference type="ChEBI" id="CHEBI:43474"/>
        <dbReference type="ChEBI" id="CHEBI:57798"/>
        <dbReference type="ChEBI" id="CHEBI:58130"/>
        <dbReference type="EC" id="3.1.3.62"/>
    </reaction>
    <physiologicalReaction direction="left-to-right" evidence="12">
        <dbReference type="Rhea" id="RHEA:16990"/>
    </physiologicalReaction>
</comment>
<feature type="chain" id="PRO_5021224811" description="Multiple inositol polyphosphate phosphatase 1" evidence="14">
    <location>
        <begin position="22"/>
        <end position="500"/>
    </location>
</feature>
<comment type="similarity">
    <text evidence="2">Belongs to the histidine acid phosphatase family. MINPP1 subfamily.</text>
</comment>
<evidence type="ECO:0000256" key="9">
    <source>
        <dbReference type="ARBA" id="ARBA00031642"/>
    </source>
</evidence>
<dbReference type="InterPro" id="IPR000560">
    <property type="entry name" value="His_Pase_clade-2"/>
</dbReference>
<evidence type="ECO:0000256" key="5">
    <source>
        <dbReference type="ARBA" id="ARBA00018097"/>
    </source>
</evidence>
<evidence type="ECO:0000256" key="14">
    <source>
        <dbReference type="SAM" id="SignalP"/>
    </source>
</evidence>
<evidence type="ECO:0000256" key="1">
    <source>
        <dbReference type="ARBA" id="ARBA00004370"/>
    </source>
</evidence>
<dbReference type="Proteomes" id="UP000297729">
    <property type="component" value="Unassembled WGS sequence"/>
</dbReference>
<evidence type="ECO:0000256" key="10">
    <source>
        <dbReference type="ARBA" id="ARBA00043668"/>
    </source>
</evidence>
<dbReference type="CDD" id="cd07061">
    <property type="entry name" value="HP_HAP_like"/>
    <property type="match status" value="1"/>
</dbReference>
<sequence length="500" mass="55020">MKPLCLAAGAALSLLLSNALGEQYYQTKTPYQPQQDSASYEAPPAGYRPVYTQLLARHGSRGLSSFKTDLALYNLWRLAQREDALTPLGKQLGADLEAMMKANALLGYGVAGISKPGYGNESLQGVQEHTQMAQRLYARLPSLFDSAARDGRKIIVVTSGKDRAVDSGYFFSRALVQRQPSLQPLVDAGTDRFLLYFHKLGKQDQVTDQLRPTYEASLAYQRWARSETLKAIEADIHARPGLKAAARTTLAGIFKPAFIEALDAGQRSAANTGTRDYTSADGKFTNHLEGDGDTHIVNATEAALALYEMYAAAADMQAELKADFTRYIAPDQARVYAETEDAIAFYEKGPGRAENGDLNWRMAGHLLADFFKEADAIAAGDLSHAAKLRFAHAETVIPLAAAFGLSGMSEPLPAHLPYSYQHSNWRGDEVAPMAANIQWDLYRNVAGETVVRMLYNEKETAFPPLCQAARLGTYSKFYNYKLLRSCYNKIIVNVVDVDKQ</sequence>
<protein>
    <recommendedName>
        <fullName evidence="5">Multiple inositol polyphosphate phosphatase 1</fullName>
        <ecNumber evidence="4">3.1.3.62</ecNumber>
        <ecNumber evidence="3">3.1.3.80</ecNumber>
    </recommendedName>
    <alternativeName>
        <fullName evidence="9">2,3-bisphosphoglycerate 3-phosphatase</fullName>
    </alternativeName>
</protein>
<evidence type="ECO:0000256" key="6">
    <source>
        <dbReference type="ARBA" id="ARBA00022729"/>
    </source>
</evidence>
<evidence type="ECO:0000256" key="12">
    <source>
        <dbReference type="ARBA" id="ARBA00043691"/>
    </source>
</evidence>
<keyword evidence="16" id="KW-1185">Reference proteome</keyword>
<evidence type="ECO:0000256" key="4">
    <source>
        <dbReference type="ARBA" id="ARBA00013040"/>
    </source>
</evidence>
<evidence type="ECO:0000256" key="8">
    <source>
        <dbReference type="ARBA" id="ARBA00023136"/>
    </source>
</evidence>
<dbReference type="Gene3D" id="3.40.50.1240">
    <property type="entry name" value="Phosphoglycerate mutase-like"/>
    <property type="match status" value="1"/>
</dbReference>
<dbReference type="PANTHER" id="PTHR20963">
    <property type="entry name" value="MULTIPLE INOSITOL POLYPHOSPHATE PHOSPHATASE-RELATED"/>
    <property type="match status" value="1"/>
</dbReference>
<evidence type="ECO:0000313" key="15">
    <source>
        <dbReference type="EMBL" id="TFW15816.1"/>
    </source>
</evidence>
<proteinExistence type="inferred from homology"/>
<evidence type="ECO:0000256" key="7">
    <source>
        <dbReference type="ARBA" id="ARBA00022801"/>
    </source>
</evidence>
<accession>A0A4Y9S374</accession>
<dbReference type="InterPro" id="IPR029033">
    <property type="entry name" value="His_PPase_superfam"/>
</dbReference>
<dbReference type="GO" id="GO:0034417">
    <property type="term" value="F:bisphosphoglycerate 3-phosphatase activity"/>
    <property type="evidence" value="ECO:0007669"/>
    <property type="project" value="UniProtKB-EC"/>
</dbReference>
<comment type="subcellular location">
    <subcellularLocation>
        <location evidence="1">Membrane</location>
    </subcellularLocation>
</comment>
<keyword evidence="6 14" id="KW-0732">Signal</keyword>
<dbReference type="OrthoDB" id="9770871at2"/>
<dbReference type="EMBL" id="SPVG01000248">
    <property type="protein sequence ID" value="TFW15816.1"/>
    <property type="molecule type" value="Genomic_DNA"/>
</dbReference>
<evidence type="ECO:0000313" key="16">
    <source>
        <dbReference type="Proteomes" id="UP000297729"/>
    </source>
</evidence>
<dbReference type="EC" id="3.1.3.62" evidence="4"/>
<dbReference type="RefSeq" id="WP_135204362.1">
    <property type="nucleotide sequence ID" value="NZ_SPVG01000248.1"/>
</dbReference>
<organism evidence="15 16">
    <name type="scientific">Duganella callida</name>
    <dbReference type="NCBI Taxonomy" id="2561932"/>
    <lineage>
        <taxon>Bacteria</taxon>
        <taxon>Pseudomonadati</taxon>
        <taxon>Pseudomonadota</taxon>
        <taxon>Betaproteobacteria</taxon>
        <taxon>Burkholderiales</taxon>
        <taxon>Oxalobacteraceae</taxon>
        <taxon>Telluria group</taxon>
        <taxon>Duganella</taxon>
    </lineage>
</organism>
<dbReference type="AlphaFoldDB" id="A0A4Y9S374"/>
<comment type="catalytic activity">
    <reaction evidence="10">
        <text>1D-myo-inositol 1,2,5,6-tetrakisphosphate + H2O = 1D-myo-inositol 1,2,6-trisphosphate + phosphate</text>
        <dbReference type="Rhea" id="RHEA:77119"/>
        <dbReference type="ChEBI" id="CHEBI:15377"/>
        <dbReference type="ChEBI" id="CHEBI:43474"/>
        <dbReference type="ChEBI" id="CHEBI:195535"/>
        <dbReference type="ChEBI" id="CHEBI:195537"/>
        <dbReference type="EC" id="3.1.3.62"/>
    </reaction>
    <physiologicalReaction direction="left-to-right" evidence="10">
        <dbReference type="Rhea" id="RHEA:77120"/>
    </physiologicalReaction>
</comment>
<comment type="caution">
    <text evidence="15">The sequence shown here is derived from an EMBL/GenBank/DDBJ whole genome shotgun (WGS) entry which is preliminary data.</text>
</comment>
<dbReference type="SUPFAM" id="SSF53254">
    <property type="entry name" value="Phosphoglycerate mutase-like"/>
    <property type="match status" value="1"/>
</dbReference>
<dbReference type="GO" id="GO:0016020">
    <property type="term" value="C:membrane"/>
    <property type="evidence" value="ECO:0007669"/>
    <property type="project" value="UniProtKB-SubCell"/>
</dbReference>
<feature type="signal peptide" evidence="14">
    <location>
        <begin position="1"/>
        <end position="21"/>
    </location>
</feature>
<dbReference type="EC" id="3.1.3.80" evidence="3"/>
<keyword evidence="8" id="KW-0472">Membrane</keyword>